<proteinExistence type="predicted"/>
<evidence type="ECO:0000313" key="3">
    <source>
        <dbReference type="Proteomes" id="UP000293623"/>
    </source>
</evidence>
<keyword evidence="1" id="KW-1133">Transmembrane helix</keyword>
<gene>
    <name evidence="2" type="primary">ccmD</name>
    <name evidence="2" type="ORF">ETX26_07070</name>
</gene>
<sequence length="46" mass="5536">MRESLDQWDFVIAAYAVGILATLALVAWAWWDMKRAERRREEARRK</sequence>
<dbReference type="RefSeq" id="WP_129523908.1">
    <property type="nucleotide sequence ID" value="NZ_SDPV01000001.1"/>
</dbReference>
<name>A0A4Q2KPC2_9SPHN</name>
<comment type="caution">
    <text evidence="2">The sequence shown here is derived from an EMBL/GenBank/DDBJ whole genome shotgun (WGS) entry which is preliminary data.</text>
</comment>
<keyword evidence="1" id="KW-0472">Membrane</keyword>
<reference evidence="2 3" key="1">
    <citation type="submission" date="2019-01" db="EMBL/GenBank/DDBJ databases">
        <title>Altererythrobacter rhizovicinus sp. nov., isolated from the rhizosphere soil of Haloxylon ammodendron.</title>
        <authorList>
            <person name="Li H.-P."/>
            <person name="Gou J.-Y."/>
            <person name="Yao D."/>
            <person name="Han Q.-Q."/>
            <person name="Shao K.-Z."/>
            <person name="Zhao Q."/>
            <person name="Zhang J.-L."/>
        </authorList>
    </citation>
    <scope>NUCLEOTIDE SEQUENCE [LARGE SCALE GENOMIC DNA]</scope>
    <source>
        <strain evidence="2 3">AY-3R</strain>
    </source>
</reference>
<feature type="transmembrane region" description="Helical" evidence="1">
    <location>
        <begin position="12"/>
        <end position="31"/>
    </location>
</feature>
<dbReference type="EMBL" id="SDPV01000001">
    <property type="protein sequence ID" value="RXZ66439.1"/>
    <property type="molecule type" value="Genomic_DNA"/>
</dbReference>
<accession>A0A4Q2KPC2</accession>
<protein>
    <submittedName>
        <fullName evidence="2">Heme exporter protein CcmD</fullName>
    </submittedName>
</protein>
<keyword evidence="3" id="KW-1185">Reference proteome</keyword>
<dbReference type="Proteomes" id="UP000293623">
    <property type="component" value="Unassembled WGS sequence"/>
</dbReference>
<dbReference type="AlphaFoldDB" id="A0A4Q2KPC2"/>
<evidence type="ECO:0000256" key="1">
    <source>
        <dbReference type="SAM" id="Phobius"/>
    </source>
</evidence>
<keyword evidence="1" id="KW-0812">Transmembrane</keyword>
<organism evidence="2 3">
    <name type="scientific">Pelagerythrobacter rhizovicinus</name>
    <dbReference type="NCBI Taxonomy" id="2268576"/>
    <lineage>
        <taxon>Bacteria</taxon>
        <taxon>Pseudomonadati</taxon>
        <taxon>Pseudomonadota</taxon>
        <taxon>Alphaproteobacteria</taxon>
        <taxon>Sphingomonadales</taxon>
        <taxon>Erythrobacteraceae</taxon>
        <taxon>Pelagerythrobacter</taxon>
    </lineage>
</organism>
<evidence type="ECO:0000313" key="2">
    <source>
        <dbReference type="EMBL" id="RXZ66439.1"/>
    </source>
</evidence>